<dbReference type="EMBL" id="JAUIZM010000003">
    <property type="protein sequence ID" value="KAK1395483.1"/>
    <property type="molecule type" value="Genomic_DNA"/>
</dbReference>
<dbReference type="AlphaFoldDB" id="A0AAD8J1T6"/>
<dbReference type="GO" id="GO:0031146">
    <property type="term" value="P:SCF-dependent proteasomal ubiquitin-dependent protein catabolic process"/>
    <property type="evidence" value="ECO:0007669"/>
    <property type="project" value="TreeGrafter"/>
</dbReference>
<dbReference type="Gene3D" id="3.80.10.10">
    <property type="entry name" value="Ribonuclease Inhibitor"/>
    <property type="match status" value="2"/>
</dbReference>
<protein>
    <submittedName>
        <fullName evidence="2">F-box/LRR-repeat protein 12</fullName>
    </submittedName>
</protein>
<name>A0AAD8J1T6_9APIA</name>
<accession>A0AAD8J1T6</accession>
<reference evidence="2" key="2">
    <citation type="submission" date="2023-05" db="EMBL/GenBank/DDBJ databases">
        <authorList>
            <person name="Schelkunov M.I."/>
        </authorList>
    </citation>
    <scope>NUCLEOTIDE SEQUENCE</scope>
    <source>
        <strain evidence="2">Hsosn_3</strain>
        <tissue evidence="2">Leaf</tissue>
    </source>
</reference>
<evidence type="ECO:0000313" key="3">
    <source>
        <dbReference type="Proteomes" id="UP001237642"/>
    </source>
</evidence>
<keyword evidence="3" id="KW-1185">Reference proteome</keyword>
<dbReference type="Proteomes" id="UP001237642">
    <property type="component" value="Unassembled WGS sequence"/>
</dbReference>
<organism evidence="2 3">
    <name type="scientific">Heracleum sosnowskyi</name>
    <dbReference type="NCBI Taxonomy" id="360622"/>
    <lineage>
        <taxon>Eukaryota</taxon>
        <taxon>Viridiplantae</taxon>
        <taxon>Streptophyta</taxon>
        <taxon>Embryophyta</taxon>
        <taxon>Tracheophyta</taxon>
        <taxon>Spermatophyta</taxon>
        <taxon>Magnoliopsida</taxon>
        <taxon>eudicotyledons</taxon>
        <taxon>Gunneridae</taxon>
        <taxon>Pentapetalae</taxon>
        <taxon>asterids</taxon>
        <taxon>campanulids</taxon>
        <taxon>Apiales</taxon>
        <taxon>Apiaceae</taxon>
        <taxon>Apioideae</taxon>
        <taxon>apioid superclade</taxon>
        <taxon>Tordylieae</taxon>
        <taxon>Tordyliinae</taxon>
        <taxon>Heracleum</taxon>
    </lineage>
</organism>
<dbReference type="SMART" id="SM00367">
    <property type="entry name" value="LRR_CC"/>
    <property type="match status" value="8"/>
</dbReference>
<proteinExistence type="predicted"/>
<dbReference type="GO" id="GO:0019005">
    <property type="term" value="C:SCF ubiquitin ligase complex"/>
    <property type="evidence" value="ECO:0007669"/>
    <property type="project" value="TreeGrafter"/>
</dbReference>
<dbReference type="SUPFAM" id="SSF52047">
    <property type="entry name" value="RNI-like"/>
    <property type="match status" value="1"/>
</dbReference>
<dbReference type="PANTHER" id="PTHR13318">
    <property type="entry name" value="PARTNER OF PAIRED, ISOFORM B-RELATED"/>
    <property type="match status" value="1"/>
</dbReference>
<evidence type="ECO:0000259" key="1">
    <source>
        <dbReference type="Pfam" id="PF25372"/>
    </source>
</evidence>
<dbReference type="InterPro" id="IPR006553">
    <property type="entry name" value="Leu-rich_rpt_Cys-con_subtyp"/>
</dbReference>
<comment type="caution">
    <text evidence="2">The sequence shown here is derived from an EMBL/GenBank/DDBJ whole genome shotgun (WGS) entry which is preliminary data.</text>
</comment>
<sequence>METVTRDYTTSILHLPDDCLYFIFQRLGSGFDRKSFGLTCQRWLHIENTSRQSLQFQCSFRQLNQSSLSRTSTTIGSFQLYRLLNRFQKLELLCLSGCIDLPDSGLTQLQYYGSKLQMLYLDCCFGITDDGLSVVASGCHSLTFISLYRCNVSSIGVEILAKSCKALKEVNLSYCPLITDTGITALSRNCRQLRAVRISFCRNITGVGFHGCPQTLAYLEADSCKLETEGLTEIVSGGGLEYLNISNLNWAVPGNGLTILGTEFGQRLKILDFRLCRTVNDESIIAIARGCPLLQEWNLALCHEVKRPGWEAIALCCRNLERLHVNRCRSLCDRGLQALRQGCQKLSILYITRCRQLSDPAIMIFKCLRGDVEIKEDEVMCIAPEWAFSR</sequence>
<dbReference type="InterPro" id="IPR057207">
    <property type="entry name" value="FBXL15_LRR"/>
</dbReference>
<feature type="domain" description="F-box/LRR-repeat protein 15-like leucin rich repeat" evidence="1">
    <location>
        <begin position="84"/>
        <end position="206"/>
    </location>
</feature>
<reference evidence="2" key="1">
    <citation type="submission" date="2023-02" db="EMBL/GenBank/DDBJ databases">
        <title>Genome of toxic invasive species Heracleum sosnowskyi carries increased number of genes despite the absence of recent whole-genome duplications.</title>
        <authorList>
            <person name="Schelkunov M."/>
            <person name="Shtratnikova V."/>
            <person name="Makarenko M."/>
            <person name="Klepikova A."/>
            <person name="Omelchenko D."/>
            <person name="Novikova G."/>
            <person name="Obukhova E."/>
            <person name="Bogdanov V."/>
            <person name="Penin A."/>
            <person name="Logacheva M."/>
        </authorList>
    </citation>
    <scope>NUCLEOTIDE SEQUENCE</scope>
    <source>
        <strain evidence="2">Hsosn_3</strain>
        <tissue evidence="2">Leaf</tissue>
    </source>
</reference>
<dbReference type="CDD" id="cd22159">
    <property type="entry name" value="F-box_AtTIR1-like"/>
    <property type="match status" value="1"/>
</dbReference>
<evidence type="ECO:0000313" key="2">
    <source>
        <dbReference type="EMBL" id="KAK1395483.1"/>
    </source>
</evidence>
<gene>
    <name evidence="2" type="ORF">POM88_014539</name>
</gene>
<dbReference type="Pfam" id="PF25372">
    <property type="entry name" value="DUF7885"/>
    <property type="match status" value="1"/>
</dbReference>
<dbReference type="PANTHER" id="PTHR13318:SF105">
    <property type="entry name" value="F-BOX_LRR-REPEAT PROTEIN 3"/>
    <property type="match status" value="1"/>
</dbReference>
<dbReference type="InterPro" id="IPR032675">
    <property type="entry name" value="LRR_dom_sf"/>
</dbReference>
<dbReference type="InterPro" id="IPR036047">
    <property type="entry name" value="F-box-like_dom_sf"/>
</dbReference>
<dbReference type="SUPFAM" id="SSF81383">
    <property type="entry name" value="F-box domain"/>
    <property type="match status" value="1"/>
</dbReference>